<dbReference type="GO" id="GO:0060255">
    <property type="term" value="P:regulation of macromolecule metabolic process"/>
    <property type="evidence" value="ECO:0007669"/>
    <property type="project" value="UniProtKB-ARBA"/>
</dbReference>
<dbReference type="InterPro" id="IPR025764">
    <property type="entry name" value="Cystatin_Fetuin_B"/>
</dbReference>
<dbReference type="InterPro" id="IPR001363">
    <property type="entry name" value="Prot_inh_fetuin_CS"/>
</dbReference>
<feature type="domain" description="Cystatin fetuin-B-type" evidence="9">
    <location>
        <begin position="24"/>
        <end position="137"/>
    </location>
</feature>
<feature type="domain" description="Cystatin fetuin-B-type" evidence="9">
    <location>
        <begin position="148"/>
        <end position="259"/>
    </location>
</feature>
<evidence type="ECO:0000256" key="7">
    <source>
        <dbReference type="SAM" id="MobiDB-lite"/>
    </source>
</evidence>
<evidence type="ECO:0000256" key="3">
    <source>
        <dbReference type="ARBA" id="ARBA00022729"/>
    </source>
</evidence>
<keyword evidence="11" id="KW-1185">Reference proteome</keyword>
<dbReference type="STRING" id="55544.A0A4D9DQB9"/>
<evidence type="ECO:0000256" key="6">
    <source>
        <dbReference type="ARBA" id="ARBA00023180"/>
    </source>
</evidence>
<dbReference type="InterPro" id="IPR046350">
    <property type="entry name" value="Cystatin_sf"/>
</dbReference>
<keyword evidence="2" id="KW-0964">Secreted</keyword>
<evidence type="ECO:0000313" key="11">
    <source>
        <dbReference type="Proteomes" id="UP000297703"/>
    </source>
</evidence>
<dbReference type="GO" id="GO:0008191">
    <property type="term" value="F:metalloendopeptidase inhibitor activity"/>
    <property type="evidence" value="ECO:0007669"/>
    <property type="project" value="TreeGrafter"/>
</dbReference>
<comment type="caution">
    <text evidence="10">The sequence shown here is derived from an EMBL/GenBank/DDBJ whole genome shotgun (WGS) entry which is preliminary data.</text>
</comment>
<feature type="compositionally biased region" description="Basic and acidic residues" evidence="7">
    <location>
        <begin position="269"/>
        <end position="283"/>
    </location>
</feature>
<feature type="region of interest" description="Disordered" evidence="7">
    <location>
        <begin position="268"/>
        <end position="330"/>
    </location>
</feature>
<sequence length="455" mass="50578">MTLLVLLLFGIQLLCSWAVSPPDVEPPSLLLSPACNDSAVEAAADLALRQINANQREGYVLGLYRIFSVQEHPQRITGSVFYLTLDVVETECHVLSRRLWKDCKNRAIHQTVFGQCKATLYINKPRRIVHLHSYECTLQPVPSSSFLRICPDCPVPGCPTEPKYLETAVVSLAKFNKESEQAHHFSVLNVTKASMQWVVGPSHFAEFTIQETSCSKNESIADVSKCKPLSSELAHTGLCKGSVMNSQIDHQQFVSISCEIYDPQAPALGEREQHPGRRSQKPDQDDDESHEHHHHHRRKENQHPHKHEHKQEHGHEHRHPSPSKASHFSPHLEKTVGWVKVLPPKEEHVSLHTLPENQKEHIDGKPVPPEKAKPVPAPPDTHGVADVKKLQTDTSEGKPGLTKPATGPAILPFPEGPLQSDACPGEPKFVNSIILPLLPRNPVKIAVSPGQTVTE</sequence>
<evidence type="ECO:0000256" key="2">
    <source>
        <dbReference type="ARBA" id="ARBA00022525"/>
    </source>
</evidence>
<comment type="subcellular location">
    <subcellularLocation>
        <location evidence="1">Secreted</location>
    </subcellularLocation>
</comment>
<dbReference type="EMBL" id="QXTE01000343">
    <property type="protein sequence ID" value="TFJ99224.1"/>
    <property type="molecule type" value="Genomic_DNA"/>
</dbReference>
<dbReference type="GO" id="GO:0007339">
    <property type="term" value="P:binding of sperm to zona pellucida"/>
    <property type="evidence" value="ECO:0007669"/>
    <property type="project" value="TreeGrafter"/>
</dbReference>
<dbReference type="GO" id="GO:0004869">
    <property type="term" value="F:cysteine-type endopeptidase inhibitor activity"/>
    <property type="evidence" value="ECO:0007669"/>
    <property type="project" value="InterPro"/>
</dbReference>
<dbReference type="Proteomes" id="UP000297703">
    <property type="component" value="Unassembled WGS sequence"/>
</dbReference>
<name>A0A4D9DQB9_9SAUR</name>
<proteinExistence type="predicted"/>
<dbReference type="AlphaFoldDB" id="A0A4D9DQB9"/>
<keyword evidence="4" id="KW-0677">Repeat</keyword>
<dbReference type="Pfam" id="PF00031">
    <property type="entry name" value="Cystatin"/>
    <property type="match status" value="2"/>
</dbReference>
<feature type="signal peptide" evidence="8">
    <location>
        <begin position="1"/>
        <end position="18"/>
    </location>
</feature>
<dbReference type="OrthoDB" id="9941887at2759"/>
<reference evidence="10 11" key="1">
    <citation type="submission" date="2019-04" db="EMBL/GenBank/DDBJ databases">
        <title>Draft genome of the big-headed turtle Platysternon megacephalum.</title>
        <authorList>
            <person name="Gong S."/>
        </authorList>
    </citation>
    <scope>NUCLEOTIDE SEQUENCE [LARGE SCALE GENOMIC DNA]</scope>
    <source>
        <strain evidence="10">DO16091913</strain>
        <tissue evidence="10">Muscle</tissue>
    </source>
</reference>
<feature type="compositionally biased region" description="Basic residues" evidence="7">
    <location>
        <begin position="292"/>
        <end position="308"/>
    </location>
</feature>
<organism evidence="10 11">
    <name type="scientific">Platysternon megacephalum</name>
    <name type="common">big-headed turtle</name>
    <dbReference type="NCBI Taxonomy" id="55544"/>
    <lineage>
        <taxon>Eukaryota</taxon>
        <taxon>Metazoa</taxon>
        <taxon>Chordata</taxon>
        <taxon>Craniata</taxon>
        <taxon>Vertebrata</taxon>
        <taxon>Euteleostomi</taxon>
        <taxon>Archelosauria</taxon>
        <taxon>Testudinata</taxon>
        <taxon>Testudines</taxon>
        <taxon>Cryptodira</taxon>
        <taxon>Durocryptodira</taxon>
        <taxon>Testudinoidea</taxon>
        <taxon>Platysternidae</taxon>
        <taxon>Platysternon</taxon>
    </lineage>
</organism>
<keyword evidence="5" id="KW-1015">Disulfide bond</keyword>
<dbReference type="CDD" id="cd00042">
    <property type="entry name" value="CY"/>
    <property type="match status" value="2"/>
</dbReference>
<dbReference type="InterPro" id="IPR000010">
    <property type="entry name" value="Cystatin_dom"/>
</dbReference>
<feature type="compositionally biased region" description="Basic and acidic residues" evidence="7">
    <location>
        <begin position="357"/>
        <end position="373"/>
    </location>
</feature>
<evidence type="ECO:0000256" key="1">
    <source>
        <dbReference type="ARBA" id="ARBA00004613"/>
    </source>
</evidence>
<dbReference type="SMART" id="SM00043">
    <property type="entry name" value="CY"/>
    <property type="match status" value="2"/>
</dbReference>
<dbReference type="PANTHER" id="PTHR13814">
    <property type="entry name" value="FETUIN"/>
    <property type="match status" value="1"/>
</dbReference>
<dbReference type="PROSITE" id="PS01254">
    <property type="entry name" value="FETUIN_1"/>
    <property type="match status" value="1"/>
</dbReference>
<dbReference type="InterPro" id="IPR050735">
    <property type="entry name" value="Kininogen_Fetuin_HRG"/>
</dbReference>
<accession>A0A4D9DQB9</accession>
<dbReference type="PROSITE" id="PS51530">
    <property type="entry name" value="CYSTATIN_FETUIN_B"/>
    <property type="match status" value="2"/>
</dbReference>
<reference evidence="10 11" key="2">
    <citation type="submission" date="2019-04" db="EMBL/GenBank/DDBJ databases">
        <title>The genome sequence of big-headed turtle.</title>
        <authorList>
            <person name="Gong S."/>
        </authorList>
    </citation>
    <scope>NUCLEOTIDE SEQUENCE [LARGE SCALE GENOMIC DNA]</scope>
    <source>
        <strain evidence="10">DO16091913</strain>
        <tissue evidence="10">Muscle</tissue>
    </source>
</reference>
<evidence type="ECO:0000256" key="4">
    <source>
        <dbReference type="ARBA" id="ARBA00022737"/>
    </source>
</evidence>
<dbReference type="FunFam" id="3.10.450.10:FF:000005">
    <property type="entry name" value="Histidine-rich glycoprotein"/>
    <property type="match status" value="1"/>
</dbReference>
<dbReference type="Gene3D" id="3.10.450.10">
    <property type="match status" value="2"/>
</dbReference>
<keyword evidence="6" id="KW-0325">Glycoprotein</keyword>
<evidence type="ECO:0000259" key="9">
    <source>
        <dbReference type="PROSITE" id="PS51530"/>
    </source>
</evidence>
<dbReference type="PANTHER" id="PTHR13814:SF10">
    <property type="entry name" value="FETUIN-B"/>
    <property type="match status" value="1"/>
</dbReference>
<gene>
    <name evidence="10" type="ORF">DR999_PMT18775</name>
</gene>
<protein>
    <submittedName>
        <fullName evidence="10">Protein Hikeshi</fullName>
    </submittedName>
</protein>
<dbReference type="SUPFAM" id="SSF54403">
    <property type="entry name" value="Cystatin/monellin"/>
    <property type="match status" value="2"/>
</dbReference>
<dbReference type="GO" id="GO:0005615">
    <property type="term" value="C:extracellular space"/>
    <property type="evidence" value="ECO:0007669"/>
    <property type="project" value="InterPro"/>
</dbReference>
<evidence type="ECO:0000313" key="10">
    <source>
        <dbReference type="EMBL" id="TFJ99224.1"/>
    </source>
</evidence>
<feature type="chain" id="PRO_5020027172" evidence="8">
    <location>
        <begin position="19"/>
        <end position="455"/>
    </location>
</feature>
<keyword evidence="3 8" id="KW-0732">Signal</keyword>
<evidence type="ECO:0000256" key="8">
    <source>
        <dbReference type="SAM" id="SignalP"/>
    </source>
</evidence>
<feature type="region of interest" description="Disordered" evidence="7">
    <location>
        <begin position="350"/>
        <end position="424"/>
    </location>
</feature>
<evidence type="ECO:0000256" key="5">
    <source>
        <dbReference type="ARBA" id="ARBA00023157"/>
    </source>
</evidence>